<evidence type="ECO:0000256" key="2">
    <source>
        <dbReference type="ARBA" id="ARBA00006275"/>
    </source>
</evidence>
<dbReference type="STRING" id="1335309.GA0116948_1178"/>
<gene>
    <name evidence="8" type="ORF">GA0116948_1178</name>
</gene>
<dbReference type="Pfam" id="PF07980">
    <property type="entry name" value="SusD_RagB"/>
    <property type="match status" value="1"/>
</dbReference>
<name>A0A1C4FTJ7_9BACT</name>
<feature type="domain" description="RagB/SusD" evidence="6">
    <location>
        <begin position="273"/>
        <end position="590"/>
    </location>
</feature>
<dbReference type="InterPro" id="IPR033985">
    <property type="entry name" value="SusD-like_N"/>
</dbReference>
<dbReference type="Pfam" id="PF14322">
    <property type="entry name" value="SusD-like_3"/>
    <property type="match status" value="1"/>
</dbReference>
<comment type="similarity">
    <text evidence="2">Belongs to the SusD family.</text>
</comment>
<dbReference type="EMBL" id="FMAR01000017">
    <property type="protein sequence ID" value="SCC59280.1"/>
    <property type="molecule type" value="Genomic_DNA"/>
</dbReference>
<evidence type="ECO:0000259" key="7">
    <source>
        <dbReference type="Pfam" id="PF14322"/>
    </source>
</evidence>
<evidence type="ECO:0000259" key="6">
    <source>
        <dbReference type="Pfam" id="PF07980"/>
    </source>
</evidence>
<evidence type="ECO:0000256" key="1">
    <source>
        <dbReference type="ARBA" id="ARBA00004442"/>
    </source>
</evidence>
<evidence type="ECO:0000313" key="9">
    <source>
        <dbReference type="Proteomes" id="UP000242818"/>
    </source>
</evidence>
<keyword evidence="4" id="KW-0472">Membrane</keyword>
<organism evidence="8 9">
    <name type="scientific">Chitinophaga costaii</name>
    <dbReference type="NCBI Taxonomy" id="1335309"/>
    <lineage>
        <taxon>Bacteria</taxon>
        <taxon>Pseudomonadati</taxon>
        <taxon>Bacteroidota</taxon>
        <taxon>Chitinophagia</taxon>
        <taxon>Chitinophagales</taxon>
        <taxon>Chitinophagaceae</taxon>
        <taxon>Chitinophaga</taxon>
    </lineage>
</organism>
<evidence type="ECO:0000256" key="5">
    <source>
        <dbReference type="ARBA" id="ARBA00023237"/>
    </source>
</evidence>
<dbReference type="AlphaFoldDB" id="A0A1C4FTJ7"/>
<reference evidence="8 9" key="1">
    <citation type="submission" date="2016-08" db="EMBL/GenBank/DDBJ databases">
        <authorList>
            <person name="Seilhamer J.J."/>
        </authorList>
    </citation>
    <scope>NUCLEOTIDE SEQUENCE [LARGE SCALE GENOMIC DNA]</scope>
    <source>
        <strain evidence="8 9">A37T2</strain>
    </source>
</reference>
<keyword evidence="3" id="KW-0732">Signal</keyword>
<dbReference type="OrthoDB" id="9792139at2"/>
<protein>
    <submittedName>
        <fullName evidence="8">Starch-binding associating with outer membrane</fullName>
    </submittedName>
</protein>
<dbReference type="RefSeq" id="WP_089715060.1">
    <property type="nucleotide sequence ID" value="NZ_FMAR01000017.1"/>
</dbReference>
<evidence type="ECO:0000256" key="4">
    <source>
        <dbReference type="ARBA" id="ARBA00023136"/>
    </source>
</evidence>
<accession>A0A1C4FTJ7</accession>
<keyword evidence="9" id="KW-1185">Reference proteome</keyword>
<feature type="domain" description="SusD-like N-terminal" evidence="7">
    <location>
        <begin position="105"/>
        <end position="226"/>
    </location>
</feature>
<dbReference type="Proteomes" id="UP000242818">
    <property type="component" value="Unassembled WGS sequence"/>
</dbReference>
<dbReference type="SUPFAM" id="SSF48452">
    <property type="entry name" value="TPR-like"/>
    <property type="match status" value="1"/>
</dbReference>
<dbReference type="GO" id="GO:0009279">
    <property type="term" value="C:cell outer membrane"/>
    <property type="evidence" value="ECO:0007669"/>
    <property type="project" value="UniProtKB-SubCell"/>
</dbReference>
<dbReference type="Gene3D" id="1.25.40.390">
    <property type="match status" value="1"/>
</dbReference>
<evidence type="ECO:0000256" key="3">
    <source>
        <dbReference type="ARBA" id="ARBA00022729"/>
    </source>
</evidence>
<dbReference type="InterPro" id="IPR011990">
    <property type="entry name" value="TPR-like_helical_dom_sf"/>
</dbReference>
<dbReference type="InterPro" id="IPR012944">
    <property type="entry name" value="SusD_RagB_dom"/>
</dbReference>
<evidence type="ECO:0000313" key="8">
    <source>
        <dbReference type="EMBL" id="SCC59280.1"/>
    </source>
</evidence>
<comment type="subcellular location">
    <subcellularLocation>
        <location evidence="1">Cell outer membrane</location>
    </subcellularLocation>
</comment>
<sequence length="592" mass="65149">MKNIFLKTNLLLTGLLLCSTWGCNKSFLDQQPLGVLSATVLANKQGVESLLVGAYSMLDGYGGNSGGTRSPGSNWVMSMAAGDAYKGSSPSDGAADVQPIQLFNMTTSNTAVSAKWLFEFDAIQRCNDVLRTIPLATDISDEDIKRITGETRFLRGFYYFELKKIYNQVPYIDENTKDVNQPNDKDIWPNIEADFQYAVDNLPPTQALRGRANSWAAMAYLAKAYMFQHKFDAALPLLTKVINEGVTAGGQKYVLVPFQQNFSPQAAQKNSGESVWACQTSVNDGSNGSNGNRPDDLNFPYNGGPGACCGYFPPSQSLANSFKTDANGLPLFTSFDTGNDVSDPTTPYTGTLDPRIDLTMGRPNIPYLDWGYPQPSWIRDPTNGRFTPRKNVYSQSERATNVSNESYWGSPEITTNNINLMRFSDVILMAAEAEIEASAGNADRALAYVNQIRARAADASGWVYKNATYDAGTSQYTPQTTPADKYLIKPYPAGAFNDKSYARTAIHFERKIELAMEGHRFFDLQRWDLGTGSMANEINAFLQYDVKINTTLKGGFFTKGRNEYLPIPQQQIDLSAAATGVPLLVQNPGYVN</sequence>
<keyword evidence="5" id="KW-0998">Cell outer membrane</keyword>
<proteinExistence type="inferred from homology"/>